<dbReference type="GO" id="GO:0008419">
    <property type="term" value="F:RNA lariat debranching enzyme activity"/>
    <property type="evidence" value="ECO:0007669"/>
    <property type="project" value="TreeGrafter"/>
</dbReference>
<evidence type="ECO:0000256" key="1">
    <source>
        <dbReference type="PROSITE-ProRule" id="PRU00023"/>
    </source>
</evidence>
<evidence type="ECO:0000313" key="4">
    <source>
        <dbReference type="Proteomes" id="UP001209570"/>
    </source>
</evidence>
<dbReference type="SMART" id="SM00248">
    <property type="entry name" value="ANK"/>
    <property type="match status" value="4"/>
</dbReference>
<evidence type="ECO:0000313" key="3">
    <source>
        <dbReference type="EMBL" id="KAJ0406723.1"/>
    </source>
</evidence>
<dbReference type="Gene3D" id="1.25.40.20">
    <property type="entry name" value="Ankyrin repeat-containing domain"/>
    <property type="match status" value="2"/>
</dbReference>
<dbReference type="Gene3D" id="3.60.21.10">
    <property type="match status" value="1"/>
</dbReference>
<evidence type="ECO:0000259" key="2">
    <source>
        <dbReference type="Pfam" id="PF00149"/>
    </source>
</evidence>
<organism evidence="3 4">
    <name type="scientific">Pythium insidiosum</name>
    <name type="common">Pythiosis disease agent</name>
    <dbReference type="NCBI Taxonomy" id="114742"/>
    <lineage>
        <taxon>Eukaryota</taxon>
        <taxon>Sar</taxon>
        <taxon>Stramenopiles</taxon>
        <taxon>Oomycota</taxon>
        <taxon>Peronosporomycetes</taxon>
        <taxon>Pythiales</taxon>
        <taxon>Pythiaceae</taxon>
        <taxon>Pythium</taxon>
    </lineage>
</organism>
<dbReference type="InterPro" id="IPR036770">
    <property type="entry name" value="Ankyrin_rpt-contain_sf"/>
</dbReference>
<dbReference type="SUPFAM" id="SSF56300">
    <property type="entry name" value="Metallo-dependent phosphatases"/>
    <property type="match status" value="1"/>
</dbReference>
<feature type="domain" description="Calcineurin-like phosphoesterase" evidence="2">
    <location>
        <begin position="24"/>
        <end position="190"/>
    </location>
</feature>
<dbReference type="SUPFAM" id="SSF48403">
    <property type="entry name" value="Ankyrin repeat"/>
    <property type="match status" value="1"/>
</dbReference>
<gene>
    <name evidence="3" type="ORF">P43SY_004548</name>
</gene>
<dbReference type="GO" id="GO:0005634">
    <property type="term" value="C:nucleus"/>
    <property type="evidence" value="ECO:0007669"/>
    <property type="project" value="TreeGrafter"/>
</dbReference>
<dbReference type="PANTHER" id="PTHR12849:SF0">
    <property type="entry name" value="LARIAT DEBRANCHING ENZYME"/>
    <property type="match status" value="1"/>
</dbReference>
<dbReference type="Pfam" id="PF12796">
    <property type="entry name" value="Ank_2"/>
    <property type="match status" value="2"/>
</dbReference>
<reference evidence="3" key="1">
    <citation type="submission" date="2021-12" db="EMBL/GenBank/DDBJ databases">
        <title>Prjna785345.</title>
        <authorList>
            <person name="Rujirawat T."/>
            <person name="Krajaejun T."/>
        </authorList>
    </citation>
    <scope>NUCLEOTIDE SEQUENCE</scope>
    <source>
        <strain evidence="3">Pi057C3</strain>
    </source>
</reference>
<dbReference type="GO" id="GO:0000398">
    <property type="term" value="P:mRNA splicing, via spliceosome"/>
    <property type="evidence" value="ECO:0007669"/>
    <property type="project" value="TreeGrafter"/>
</dbReference>
<dbReference type="InterPro" id="IPR004843">
    <property type="entry name" value="Calcineurin-like_PHP"/>
</dbReference>
<feature type="repeat" description="ANK" evidence="1">
    <location>
        <begin position="239"/>
        <end position="271"/>
    </location>
</feature>
<dbReference type="InterPro" id="IPR029052">
    <property type="entry name" value="Metallo-depent_PP-like"/>
</dbReference>
<dbReference type="PROSITE" id="PS50088">
    <property type="entry name" value="ANK_REPEAT"/>
    <property type="match status" value="2"/>
</dbReference>
<dbReference type="PROSITE" id="PS50297">
    <property type="entry name" value="ANK_REP_REGION"/>
    <property type="match status" value="2"/>
</dbReference>
<dbReference type="EMBL" id="JAKCXM010000029">
    <property type="protein sequence ID" value="KAJ0406723.1"/>
    <property type="molecule type" value="Genomic_DNA"/>
</dbReference>
<protein>
    <recommendedName>
        <fullName evidence="2">Calcineurin-like phosphoesterase domain-containing protein</fullName>
    </recommendedName>
</protein>
<dbReference type="Pfam" id="PF00149">
    <property type="entry name" value="Metallophos"/>
    <property type="match status" value="1"/>
</dbReference>
<sequence length="426" mass="46925">MCLRNREDLACKASPPRYRKMNEFHEYYTGLKRASVPTIFIGGNHEASNYLQELHYGGWVAPNMLYLGAAGVVNVAGVRIAGYSGIFDAQDYTKGHFEREPYTKKSLYSVFHTREMQIHQLAHLTPGSVDIFMSHDWPRKIQDHGDLMALLARRPDFEKSIENDCIGSPGGEELLRRLRPRYWVAGHMHRTFGPHSAINKSLAKPFALHGVETGIFPYRDDLIAALSAKGLDLSKAAQDGWTALHCAARLGQHDVVRCLLAQVSAPDARTSLVEAASCGGWRALHHAVLGGHLLVVEELLVADCDVNVPLTASPVGTSDAGHTPLHLAALEGHVAILELLLQCGADPNRFTTALGRSALHLAVERGHVSCIRWLATRTSLALRMDHEGLTPRRQLDVGATGSSLSPRVLTEIRDILDSAERELRHH</sequence>
<dbReference type="Proteomes" id="UP001209570">
    <property type="component" value="Unassembled WGS sequence"/>
</dbReference>
<keyword evidence="1" id="KW-0040">ANK repeat</keyword>
<dbReference type="AlphaFoldDB" id="A0AAD5M6V5"/>
<dbReference type="PRINTS" id="PR01415">
    <property type="entry name" value="ANKYRIN"/>
</dbReference>
<dbReference type="InterPro" id="IPR002110">
    <property type="entry name" value="Ankyrin_rpt"/>
</dbReference>
<feature type="repeat" description="ANK" evidence="1">
    <location>
        <begin position="320"/>
        <end position="352"/>
    </location>
</feature>
<name>A0AAD5M6V5_PYTIN</name>
<keyword evidence="4" id="KW-1185">Reference proteome</keyword>
<accession>A0AAD5M6V5</accession>
<dbReference type="PANTHER" id="PTHR12849">
    <property type="entry name" value="RNA LARIAT DEBRANCHING ENZYME"/>
    <property type="match status" value="1"/>
</dbReference>
<proteinExistence type="predicted"/>
<comment type="caution">
    <text evidence="3">The sequence shown here is derived from an EMBL/GenBank/DDBJ whole genome shotgun (WGS) entry which is preliminary data.</text>
</comment>